<keyword evidence="3" id="KW-1185">Reference proteome</keyword>
<name>A0A9N9HB98_9GLOM</name>
<feature type="region of interest" description="Disordered" evidence="1">
    <location>
        <begin position="31"/>
        <end position="59"/>
    </location>
</feature>
<evidence type="ECO:0000256" key="1">
    <source>
        <dbReference type="SAM" id="MobiDB-lite"/>
    </source>
</evidence>
<feature type="non-terminal residue" evidence="2">
    <location>
        <position position="59"/>
    </location>
</feature>
<gene>
    <name evidence="2" type="ORF">DEBURN_LOCUS11971</name>
</gene>
<evidence type="ECO:0000313" key="2">
    <source>
        <dbReference type="EMBL" id="CAG8667183.1"/>
    </source>
</evidence>
<proteinExistence type="predicted"/>
<dbReference type="Proteomes" id="UP000789706">
    <property type="component" value="Unassembled WGS sequence"/>
</dbReference>
<sequence>MSVSLNTRAKKSKDNSVLKPNVIGKVKFNLTMKKAKPDRKSNNKRNNTPMEEANAEASG</sequence>
<dbReference type="AlphaFoldDB" id="A0A9N9HB98"/>
<accession>A0A9N9HB98</accession>
<comment type="caution">
    <text evidence="2">The sequence shown here is derived from an EMBL/GenBank/DDBJ whole genome shotgun (WGS) entry which is preliminary data.</text>
</comment>
<dbReference type="EMBL" id="CAJVPK010009520">
    <property type="protein sequence ID" value="CAG8667183.1"/>
    <property type="molecule type" value="Genomic_DNA"/>
</dbReference>
<feature type="region of interest" description="Disordered" evidence="1">
    <location>
        <begin position="1"/>
        <end position="20"/>
    </location>
</feature>
<organism evidence="2 3">
    <name type="scientific">Diversispora eburnea</name>
    <dbReference type="NCBI Taxonomy" id="1213867"/>
    <lineage>
        <taxon>Eukaryota</taxon>
        <taxon>Fungi</taxon>
        <taxon>Fungi incertae sedis</taxon>
        <taxon>Mucoromycota</taxon>
        <taxon>Glomeromycotina</taxon>
        <taxon>Glomeromycetes</taxon>
        <taxon>Diversisporales</taxon>
        <taxon>Diversisporaceae</taxon>
        <taxon>Diversispora</taxon>
    </lineage>
</organism>
<evidence type="ECO:0000313" key="3">
    <source>
        <dbReference type="Proteomes" id="UP000789706"/>
    </source>
</evidence>
<reference evidence="2" key="1">
    <citation type="submission" date="2021-06" db="EMBL/GenBank/DDBJ databases">
        <authorList>
            <person name="Kallberg Y."/>
            <person name="Tangrot J."/>
            <person name="Rosling A."/>
        </authorList>
    </citation>
    <scope>NUCLEOTIDE SEQUENCE</scope>
    <source>
        <strain evidence="2">AZ414A</strain>
    </source>
</reference>
<protein>
    <submittedName>
        <fullName evidence="2">7846_t:CDS:1</fullName>
    </submittedName>
</protein>